<comment type="caution">
    <text evidence="2">The sequence shown here is derived from an EMBL/GenBank/DDBJ whole genome shotgun (WGS) entry which is preliminary data.</text>
</comment>
<evidence type="ECO:0000256" key="1">
    <source>
        <dbReference type="SAM" id="Phobius"/>
    </source>
</evidence>
<name>A0A7C2BKP6_9CREN</name>
<protein>
    <submittedName>
        <fullName evidence="2">Uncharacterized protein</fullName>
    </submittedName>
</protein>
<gene>
    <name evidence="2" type="ORF">ENP55_03820</name>
</gene>
<dbReference type="AlphaFoldDB" id="A0A7C2BKP6"/>
<keyword evidence="1" id="KW-0812">Transmembrane</keyword>
<reference evidence="2" key="1">
    <citation type="journal article" date="2020" name="mSystems">
        <title>Genome- and Community-Level Interaction Insights into Carbon Utilization and Element Cycling Functions of Hydrothermarchaeota in Hydrothermal Sediment.</title>
        <authorList>
            <person name="Zhou Z."/>
            <person name="Liu Y."/>
            <person name="Xu W."/>
            <person name="Pan J."/>
            <person name="Luo Z.H."/>
            <person name="Li M."/>
        </authorList>
    </citation>
    <scope>NUCLEOTIDE SEQUENCE [LARGE SCALE GENOMIC DNA]</scope>
    <source>
        <strain evidence="2">SpSt-23</strain>
    </source>
</reference>
<keyword evidence="1" id="KW-0472">Membrane</keyword>
<feature type="transmembrane region" description="Helical" evidence="1">
    <location>
        <begin position="43"/>
        <end position="64"/>
    </location>
</feature>
<evidence type="ECO:0000313" key="2">
    <source>
        <dbReference type="EMBL" id="HEF87411.1"/>
    </source>
</evidence>
<feature type="transmembrane region" description="Helical" evidence="1">
    <location>
        <begin position="84"/>
        <end position="103"/>
    </location>
</feature>
<feature type="transmembrane region" description="Helical" evidence="1">
    <location>
        <begin position="163"/>
        <end position="182"/>
    </location>
</feature>
<accession>A0A7C2BKP6</accession>
<proteinExistence type="predicted"/>
<sequence length="455" mass="49629">MDLLVTAFYLSTLSYYLGVLLKAIPIPVYGLKKLANTLIIDGVYSAVLAFSFRIILWIVEYFSILLGVDWESYTGWVLTRFNELLAMIGFLKILGSVLSRSGLSFISTGLVSPLASHLTTVSTTIIVLYTASMVINRLKETLIALGIMLHAVPFRLTRSVGAVVISVSIVFSIAAPLMPVFVEKVSQETPPMPYDQGEVYSASLFFKDMFNNPVGFGVVEGYGSSGDLIYRYLVNEKGLVYKSLYSGGFPRFEHTLVFGFADKHYMVVFNPSRHVVDGMVNASLKLPDAASLGVNRVLFFNCGVEPLAQARSGNSTVVIVEARDSCSVEAFLQSGDEAVILVNGSIIEGGVSVSWSGLSLWKTVFEIPSGVSNITVVAWFKGYGKPLVDERFFTESLVDFSLLEPESFIYWVSLAIVDLMILPLVYTAMLVTVSLAVARLLGGASPRVVKLLTGV</sequence>
<feature type="transmembrane region" description="Helical" evidence="1">
    <location>
        <begin position="408"/>
        <end position="441"/>
    </location>
</feature>
<dbReference type="EMBL" id="DSJT01000022">
    <property type="protein sequence ID" value="HEF87411.1"/>
    <property type="molecule type" value="Genomic_DNA"/>
</dbReference>
<feature type="transmembrane region" description="Helical" evidence="1">
    <location>
        <begin position="115"/>
        <end position="135"/>
    </location>
</feature>
<feature type="transmembrane region" description="Helical" evidence="1">
    <location>
        <begin position="6"/>
        <end position="31"/>
    </location>
</feature>
<organism evidence="2">
    <name type="scientific">Thermosphaera aggregans</name>
    <dbReference type="NCBI Taxonomy" id="54254"/>
    <lineage>
        <taxon>Archaea</taxon>
        <taxon>Thermoproteota</taxon>
        <taxon>Thermoprotei</taxon>
        <taxon>Desulfurococcales</taxon>
        <taxon>Desulfurococcaceae</taxon>
        <taxon>Thermosphaera</taxon>
    </lineage>
</organism>
<keyword evidence="1" id="KW-1133">Transmembrane helix</keyword>